<keyword evidence="1" id="KW-1133">Transmembrane helix</keyword>
<dbReference type="AlphaFoldDB" id="A0A9D3UTW9"/>
<keyword evidence="3" id="KW-1185">Reference proteome</keyword>
<evidence type="ECO:0008006" key="4">
    <source>
        <dbReference type="Google" id="ProtNLM"/>
    </source>
</evidence>
<evidence type="ECO:0000313" key="3">
    <source>
        <dbReference type="Proteomes" id="UP000828251"/>
    </source>
</evidence>
<keyword evidence="1" id="KW-0812">Transmembrane</keyword>
<reference evidence="2 3" key="1">
    <citation type="journal article" date="2021" name="Plant Biotechnol. J.">
        <title>Multi-omics assisted identification of the key and species-specific regulatory components of drought-tolerant mechanisms in Gossypium stocksii.</title>
        <authorList>
            <person name="Yu D."/>
            <person name="Ke L."/>
            <person name="Zhang D."/>
            <person name="Wu Y."/>
            <person name="Sun Y."/>
            <person name="Mei J."/>
            <person name="Sun J."/>
            <person name="Sun Y."/>
        </authorList>
    </citation>
    <scope>NUCLEOTIDE SEQUENCE [LARGE SCALE GENOMIC DNA]</scope>
    <source>
        <strain evidence="3">cv. E1</strain>
        <tissue evidence="2">Leaf</tissue>
    </source>
</reference>
<evidence type="ECO:0000256" key="1">
    <source>
        <dbReference type="SAM" id="Phobius"/>
    </source>
</evidence>
<dbReference type="Proteomes" id="UP000828251">
    <property type="component" value="Unassembled WGS sequence"/>
</dbReference>
<proteinExistence type="predicted"/>
<dbReference type="EMBL" id="JAIQCV010000010">
    <property type="protein sequence ID" value="KAH1056359.1"/>
    <property type="molecule type" value="Genomic_DNA"/>
</dbReference>
<feature type="transmembrane region" description="Helical" evidence="1">
    <location>
        <begin position="70"/>
        <end position="90"/>
    </location>
</feature>
<protein>
    <recommendedName>
        <fullName evidence="4">RNase H type-1 domain-containing protein</fullName>
    </recommendedName>
</protein>
<sequence>MLPKLVMEKVWKKPGQGVVRINFDTTTNGRKMCFGLVARDHDGFVLCSRAGVLEKNVKPNGLNCMHWKKVALVCCTLLQLYVSVLLHVLIGCDPAYNVDTNVALRERS</sequence>
<keyword evidence="1" id="KW-0472">Membrane</keyword>
<dbReference type="OrthoDB" id="977403at2759"/>
<accession>A0A9D3UTW9</accession>
<gene>
    <name evidence="2" type="ORF">J1N35_034424</name>
</gene>
<organism evidence="2 3">
    <name type="scientific">Gossypium stocksii</name>
    <dbReference type="NCBI Taxonomy" id="47602"/>
    <lineage>
        <taxon>Eukaryota</taxon>
        <taxon>Viridiplantae</taxon>
        <taxon>Streptophyta</taxon>
        <taxon>Embryophyta</taxon>
        <taxon>Tracheophyta</taxon>
        <taxon>Spermatophyta</taxon>
        <taxon>Magnoliopsida</taxon>
        <taxon>eudicotyledons</taxon>
        <taxon>Gunneridae</taxon>
        <taxon>Pentapetalae</taxon>
        <taxon>rosids</taxon>
        <taxon>malvids</taxon>
        <taxon>Malvales</taxon>
        <taxon>Malvaceae</taxon>
        <taxon>Malvoideae</taxon>
        <taxon>Gossypium</taxon>
    </lineage>
</organism>
<evidence type="ECO:0000313" key="2">
    <source>
        <dbReference type="EMBL" id="KAH1056359.1"/>
    </source>
</evidence>
<comment type="caution">
    <text evidence="2">The sequence shown here is derived from an EMBL/GenBank/DDBJ whole genome shotgun (WGS) entry which is preliminary data.</text>
</comment>
<name>A0A9D3UTW9_9ROSI</name>